<keyword evidence="1" id="KW-1133">Transmembrane helix</keyword>
<dbReference type="InterPro" id="IPR048389">
    <property type="entry name" value="YciQ-like_C"/>
</dbReference>
<sequence>MQLVLRVAAWVGPLLYAGFRRLFWPLTTARMWALMAVLTVLTGLGMCVPVARDSAAAAFVSPTLDLDSEITDYDADYRVGADGTVSATETLTVRLPAGRHGIFRFFPIGHPADPQVRSVPTVTDVRRDGHPATVRYSWRDDGRSYVAQIGDRDTVLAPGSHTYTIRYRLTGALVAPQPGRLAVEQGHNPGGPSATFFHNVVGDWPMRIRAAHVRVSLPGPAGLVGCAAGEHAWSRCTIDGAGTEQVRVGVEHLDPHTPLTLRVDLAVPLPSQHRLPWSVRYDSVLGRSVPAVTLVALLTLLAAAGGYRWMRRSREPAPGFPVLYAPPRGLGPAQCAYLVAETTGDHALVATLLHLAERRLVRLEIVDARRWLVTGLVDAARWARIDPLSRRAGQNLGVAAAGHSLFVDGSPDAAATVARARDELAADCARWARDQGLIVTAAGERTGRFAVVAALVATVVAFAGVVGPTMWGLPPAAFAVGGIGLLATGVGTRRTGPGRSLWAQAAGFRRLLATPSAERRFDFAARRDLYLAYIPYAVAFGAAQAWAAKYRMATGWEPPIAPWYPLVPGGPGGTRWATATLDGFGSAVAASLGDYRRATSGGAGMRWGRGGGGGGATW</sequence>
<keyword evidence="5" id="KW-1185">Reference proteome</keyword>
<dbReference type="InterPro" id="IPR018702">
    <property type="entry name" value="DUF2207"/>
</dbReference>
<accession>A0ABY3TTW8</accession>
<name>A0ABY3TTW8_9MYCO</name>
<feature type="transmembrane region" description="Helical" evidence="1">
    <location>
        <begin position="473"/>
        <end position="492"/>
    </location>
</feature>
<feature type="domain" description="DUF2207" evidence="2">
    <location>
        <begin position="69"/>
        <end position="263"/>
    </location>
</feature>
<keyword evidence="1" id="KW-0472">Membrane</keyword>
<evidence type="ECO:0000256" key="1">
    <source>
        <dbReference type="SAM" id="Phobius"/>
    </source>
</evidence>
<feature type="transmembrane region" description="Helical" evidence="1">
    <location>
        <begin position="529"/>
        <end position="548"/>
    </location>
</feature>
<dbReference type="Pfam" id="PF20990">
    <property type="entry name" value="DUF2207_C"/>
    <property type="match status" value="1"/>
</dbReference>
<dbReference type="Proteomes" id="UP001055200">
    <property type="component" value="Chromosome"/>
</dbReference>
<evidence type="ECO:0000313" key="4">
    <source>
        <dbReference type="EMBL" id="ULN51168.1"/>
    </source>
</evidence>
<organism evidence="4 5">
    <name type="scientific">Mycolicibacillus parakoreensis</name>
    <dbReference type="NCBI Taxonomy" id="1069221"/>
    <lineage>
        <taxon>Bacteria</taxon>
        <taxon>Bacillati</taxon>
        <taxon>Actinomycetota</taxon>
        <taxon>Actinomycetes</taxon>
        <taxon>Mycobacteriales</taxon>
        <taxon>Mycobacteriaceae</taxon>
        <taxon>Mycolicibacillus</taxon>
    </lineage>
</organism>
<protein>
    <submittedName>
        <fullName evidence="4">DUF2207 domain-containing protein</fullName>
    </submittedName>
</protein>
<dbReference type="EMBL" id="CP092365">
    <property type="protein sequence ID" value="ULN51168.1"/>
    <property type="molecule type" value="Genomic_DNA"/>
</dbReference>
<gene>
    <name evidence="4" type="ORF">MIU77_09390</name>
</gene>
<evidence type="ECO:0000259" key="2">
    <source>
        <dbReference type="Pfam" id="PF09972"/>
    </source>
</evidence>
<feature type="transmembrane region" description="Helical" evidence="1">
    <location>
        <begin position="31"/>
        <end position="51"/>
    </location>
</feature>
<feature type="domain" description="Predicted membrane protein YciQ-like C-terminal" evidence="3">
    <location>
        <begin position="324"/>
        <end position="549"/>
    </location>
</feature>
<evidence type="ECO:0000259" key="3">
    <source>
        <dbReference type="Pfam" id="PF20990"/>
    </source>
</evidence>
<keyword evidence="1" id="KW-0812">Transmembrane</keyword>
<feature type="transmembrane region" description="Helical" evidence="1">
    <location>
        <begin position="449"/>
        <end position="467"/>
    </location>
</feature>
<proteinExistence type="predicted"/>
<dbReference type="Pfam" id="PF09972">
    <property type="entry name" value="DUF2207"/>
    <property type="match status" value="1"/>
</dbReference>
<reference evidence="4" key="1">
    <citation type="submission" date="2022-08" db="EMBL/GenBank/DDBJ databases">
        <title>Complete genome sequence of 14 non-tuberculosis mycobacteria type-strains.</title>
        <authorList>
            <person name="Igarashi Y."/>
            <person name="Osugi A."/>
            <person name="Mitarai S."/>
        </authorList>
    </citation>
    <scope>NUCLEOTIDE SEQUENCE</scope>
    <source>
        <strain evidence="4">DSM 45575</strain>
    </source>
</reference>
<evidence type="ECO:0000313" key="5">
    <source>
        <dbReference type="Proteomes" id="UP001055200"/>
    </source>
</evidence>
<dbReference type="RefSeq" id="WP_240169452.1">
    <property type="nucleotide sequence ID" value="NZ_CP092365.1"/>
</dbReference>